<evidence type="ECO:0000313" key="4">
    <source>
        <dbReference type="Proteomes" id="UP000599179"/>
    </source>
</evidence>
<dbReference type="PIRSF" id="PIRSF006221">
    <property type="entry name" value="Ketosamine-3-kinase"/>
    <property type="match status" value="1"/>
</dbReference>
<keyword evidence="2" id="KW-0808">Transferase</keyword>
<evidence type="ECO:0000256" key="2">
    <source>
        <dbReference type="PIRNR" id="PIRNR006221"/>
    </source>
</evidence>
<dbReference type="RefSeq" id="WP_188458880.1">
    <property type="nucleotide sequence ID" value="NZ_BMGM01000008.1"/>
</dbReference>
<dbReference type="PANTHER" id="PTHR12149:SF8">
    <property type="entry name" value="PROTEIN-RIBULOSAMINE 3-KINASE"/>
    <property type="match status" value="1"/>
</dbReference>
<comment type="similarity">
    <text evidence="1 2">Belongs to the fructosamine kinase family.</text>
</comment>
<dbReference type="Gene3D" id="3.30.200.20">
    <property type="entry name" value="Phosphorylase Kinase, domain 1"/>
    <property type="match status" value="1"/>
</dbReference>
<evidence type="ECO:0000256" key="1">
    <source>
        <dbReference type="ARBA" id="ARBA00009460"/>
    </source>
</evidence>
<proteinExistence type="inferred from homology"/>
<protein>
    <submittedName>
        <fullName evidence="3">Aminoglycoside phosphotransferase</fullName>
    </submittedName>
</protein>
<accession>A0ABQ1SJ30</accession>
<dbReference type="PANTHER" id="PTHR12149">
    <property type="entry name" value="FRUCTOSAMINE 3 KINASE-RELATED PROTEIN"/>
    <property type="match status" value="1"/>
</dbReference>
<organism evidence="3 4">
    <name type="scientific">Psychroflexus planctonicus</name>
    <dbReference type="NCBI Taxonomy" id="1526575"/>
    <lineage>
        <taxon>Bacteria</taxon>
        <taxon>Pseudomonadati</taxon>
        <taxon>Bacteroidota</taxon>
        <taxon>Flavobacteriia</taxon>
        <taxon>Flavobacteriales</taxon>
        <taxon>Flavobacteriaceae</taxon>
        <taxon>Psychroflexus</taxon>
    </lineage>
</organism>
<dbReference type="Pfam" id="PF03881">
    <property type="entry name" value="Fructosamin_kin"/>
    <property type="match status" value="1"/>
</dbReference>
<sequence>MQLLFEIAEQEHFQLKGYRRLTGGDINAVFLLETPTENWVIKLNDKSAFPGMFQKEAFALEELTKTNSFRIPKVVCSSELNNHACLILEYIETGTENAKFWKDFGVCLANLHKSTKLHFGWKSKNYIGSLTQYNSYCESSAEFYISQRLLPQFKLASQNGFRFLNLDSFFKNVSELIPKAEKPALIHGDLWSGNYMVDAHQTPVLIDPAICFASREMDLAMMQLFGGFPTEVFDVYQTHFTLEPNWKSRIKLYQLYYLLVHLNLFGKSYLNSVQQIIRNYT</sequence>
<comment type="caution">
    <text evidence="3">The sequence shown here is derived from an EMBL/GenBank/DDBJ whole genome shotgun (WGS) entry which is preliminary data.</text>
</comment>
<dbReference type="EMBL" id="BMGM01000008">
    <property type="protein sequence ID" value="GGE38885.1"/>
    <property type="molecule type" value="Genomic_DNA"/>
</dbReference>
<keyword evidence="2" id="KW-0418">Kinase</keyword>
<reference evidence="4" key="1">
    <citation type="journal article" date="2019" name="Int. J. Syst. Evol. Microbiol.">
        <title>The Global Catalogue of Microorganisms (GCM) 10K type strain sequencing project: providing services to taxonomists for standard genome sequencing and annotation.</title>
        <authorList>
            <consortium name="The Broad Institute Genomics Platform"/>
            <consortium name="The Broad Institute Genome Sequencing Center for Infectious Disease"/>
            <person name="Wu L."/>
            <person name="Ma J."/>
        </authorList>
    </citation>
    <scope>NUCLEOTIDE SEQUENCE [LARGE SCALE GENOMIC DNA]</scope>
    <source>
        <strain evidence="4">CGMCC 1.12931</strain>
    </source>
</reference>
<gene>
    <name evidence="3" type="ORF">GCM10010832_18940</name>
</gene>
<dbReference type="SUPFAM" id="SSF56112">
    <property type="entry name" value="Protein kinase-like (PK-like)"/>
    <property type="match status" value="1"/>
</dbReference>
<name>A0ABQ1SJ30_9FLAO</name>
<dbReference type="Gene3D" id="3.90.1200.10">
    <property type="match status" value="1"/>
</dbReference>
<keyword evidence="4" id="KW-1185">Reference proteome</keyword>
<dbReference type="Proteomes" id="UP000599179">
    <property type="component" value="Unassembled WGS sequence"/>
</dbReference>
<dbReference type="InterPro" id="IPR011009">
    <property type="entry name" value="Kinase-like_dom_sf"/>
</dbReference>
<evidence type="ECO:0000313" key="3">
    <source>
        <dbReference type="EMBL" id="GGE38885.1"/>
    </source>
</evidence>
<dbReference type="InterPro" id="IPR016477">
    <property type="entry name" value="Fructo-/Ketosamine-3-kinase"/>
</dbReference>